<gene>
    <name evidence="2" type="ORF">EYF80_035838</name>
</gene>
<feature type="compositionally biased region" description="Basic and acidic residues" evidence="1">
    <location>
        <begin position="49"/>
        <end position="61"/>
    </location>
</feature>
<comment type="caution">
    <text evidence="2">The sequence shown here is derived from an EMBL/GenBank/DDBJ whole genome shotgun (WGS) entry which is preliminary data.</text>
</comment>
<dbReference type="EMBL" id="SRLO01000501">
    <property type="protein sequence ID" value="TNN53940.1"/>
    <property type="molecule type" value="Genomic_DNA"/>
</dbReference>
<dbReference type="AlphaFoldDB" id="A0A4Z2GL41"/>
<name>A0A4Z2GL41_9TELE</name>
<organism evidence="2 3">
    <name type="scientific">Liparis tanakae</name>
    <name type="common">Tanaka's snailfish</name>
    <dbReference type="NCBI Taxonomy" id="230148"/>
    <lineage>
        <taxon>Eukaryota</taxon>
        <taxon>Metazoa</taxon>
        <taxon>Chordata</taxon>
        <taxon>Craniata</taxon>
        <taxon>Vertebrata</taxon>
        <taxon>Euteleostomi</taxon>
        <taxon>Actinopterygii</taxon>
        <taxon>Neopterygii</taxon>
        <taxon>Teleostei</taxon>
        <taxon>Neoteleostei</taxon>
        <taxon>Acanthomorphata</taxon>
        <taxon>Eupercaria</taxon>
        <taxon>Perciformes</taxon>
        <taxon>Cottioidei</taxon>
        <taxon>Cottales</taxon>
        <taxon>Liparidae</taxon>
        <taxon>Liparis</taxon>
    </lineage>
</organism>
<protein>
    <submittedName>
        <fullName evidence="2">Uncharacterized protein</fullName>
    </submittedName>
</protein>
<evidence type="ECO:0000313" key="2">
    <source>
        <dbReference type="EMBL" id="TNN53940.1"/>
    </source>
</evidence>
<evidence type="ECO:0000256" key="1">
    <source>
        <dbReference type="SAM" id="MobiDB-lite"/>
    </source>
</evidence>
<reference evidence="2 3" key="1">
    <citation type="submission" date="2019-03" db="EMBL/GenBank/DDBJ databases">
        <title>First draft genome of Liparis tanakae, snailfish: a comprehensive survey of snailfish specific genes.</title>
        <authorList>
            <person name="Kim W."/>
            <person name="Song I."/>
            <person name="Jeong J.-H."/>
            <person name="Kim D."/>
            <person name="Kim S."/>
            <person name="Ryu S."/>
            <person name="Song J.Y."/>
            <person name="Lee S.K."/>
        </authorList>
    </citation>
    <scope>NUCLEOTIDE SEQUENCE [LARGE SCALE GENOMIC DNA]</scope>
    <source>
        <tissue evidence="2">Muscle</tissue>
    </source>
</reference>
<dbReference type="Proteomes" id="UP000314294">
    <property type="component" value="Unassembled WGS sequence"/>
</dbReference>
<keyword evidence="3" id="KW-1185">Reference proteome</keyword>
<sequence>MLEEAFEKKCAVSFGLGLAGHLPVKGIADANETRMATQDKTVQTITEEHVDVPMRTEEEPHPSSTSINPDDPDGVESVSDGEHGAVFKLSPDGGLDEIVRLQVHGSRSFIQDEDPRLPQERSSQTHQLPLAHTADTTAHEEPGGLKPTPPPPVQFCRLVADKLVEVGLFQSPPHFFIAVLLKGVQVHLQCAGEEDGLLGRRRKTVRRRSATSFVILVAFQ</sequence>
<accession>A0A4Z2GL41</accession>
<feature type="region of interest" description="Disordered" evidence="1">
    <location>
        <begin position="49"/>
        <end position="89"/>
    </location>
</feature>
<feature type="region of interest" description="Disordered" evidence="1">
    <location>
        <begin position="107"/>
        <end position="127"/>
    </location>
</feature>
<proteinExistence type="predicted"/>
<evidence type="ECO:0000313" key="3">
    <source>
        <dbReference type="Proteomes" id="UP000314294"/>
    </source>
</evidence>